<keyword evidence="1" id="KW-0732">Signal</keyword>
<proteinExistence type="predicted"/>
<dbReference type="EMBL" id="LR593887">
    <property type="protein sequence ID" value="VTS05419.1"/>
    <property type="molecule type" value="Genomic_DNA"/>
</dbReference>
<name>A0A6C2YRB5_9BACT</name>
<dbReference type="EMBL" id="LR586016">
    <property type="protein sequence ID" value="VIP04026.1"/>
    <property type="molecule type" value="Genomic_DNA"/>
</dbReference>
<keyword evidence="3" id="KW-1185">Reference proteome</keyword>
<dbReference type="AlphaFoldDB" id="A0A6C2YRB5"/>
<dbReference type="KEGG" id="tim:GMBLW1_51670"/>
<dbReference type="Proteomes" id="UP000464378">
    <property type="component" value="Chromosome"/>
</dbReference>
<protein>
    <submittedName>
        <fullName evidence="2">Uncharacterized protein</fullName>
    </submittedName>
</protein>
<evidence type="ECO:0000313" key="3">
    <source>
        <dbReference type="Proteomes" id="UP000464378"/>
    </source>
</evidence>
<reference evidence="2" key="1">
    <citation type="submission" date="2019-04" db="EMBL/GenBank/DDBJ databases">
        <authorList>
            <consortium name="Science for Life Laboratories"/>
        </authorList>
    </citation>
    <scope>NUCLEOTIDE SEQUENCE</scope>
    <source>
        <strain evidence="2">MBLW1</strain>
    </source>
</reference>
<organism evidence="2">
    <name type="scientific">Tuwongella immobilis</name>
    <dbReference type="NCBI Taxonomy" id="692036"/>
    <lineage>
        <taxon>Bacteria</taxon>
        <taxon>Pseudomonadati</taxon>
        <taxon>Planctomycetota</taxon>
        <taxon>Planctomycetia</taxon>
        <taxon>Gemmatales</taxon>
        <taxon>Gemmataceae</taxon>
        <taxon>Tuwongella</taxon>
    </lineage>
</organism>
<dbReference type="RefSeq" id="WP_162659161.1">
    <property type="nucleotide sequence ID" value="NZ_LR593887.1"/>
</dbReference>
<dbReference type="InParanoid" id="A0A6C2YRB5"/>
<sequence length="182" mass="20109">MRTWIASLALIAGLTVGSLRADDKGTEVELDGMKSMAPAAWKEEAPSSSMRLTQFKIPKVDGDDKDAELAVFFFKGGSGSLDANLKRQQAKFEAPEDGKLNEKIEKLKVGARDATLQDITGTFLEKFPPFAPNAKITRKPNYRQLYVVFDGEGGSYYLALLGPAKTVEKHKADFVEFLKKFK</sequence>
<evidence type="ECO:0000313" key="2">
    <source>
        <dbReference type="EMBL" id="VIP04026.1"/>
    </source>
</evidence>
<feature type="chain" id="PRO_5036172810" evidence="1">
    <location>
        <begin position="22"/>
        <end position="182"/>
    </location>
</feature>
<evidence type="ECO:0000256" key="1">
    <source>
        <dbReference type="SAM" id="SignalP"/>
    </source>
</evidence>
<gene>
    <name evidence="2" type="ORF">GMBLW1_51670</name>
</gene>
<accession>A0A6C2YRB5</accession>
<feature type="signal peptide" evidence="1">
    <location>
        <begin position="1"/>
        <end position="21"/>
    </location>
</feature>